<feature type="non-terminal residue" evidence="1">
    <location>
        <position position="119"/>
    </location>
</feature>
<dbReference type="Proteomes" id="UP000225706">
    <property type="component" value="Unassembled WGS sequence"/>
</dbReference>
<evidence type="ECO:0000313" key="2">
    <source>
        <dbReference type="Proteomes" id="UP000225706"/>
    </source>
</evidence>
<organism evidence="1 2">
    <name type="scientific">Stylophora pistillata</name>
    <name type="common">Smooth cauliflower coral</name>
    <dbReference type="NCBI Taxonomy" id="50429"/>
    <lineage>
        <taxon>Eukaryota</taxon>
        <taxon>Metazoa</taxon>
        <taxon>Cnidaria</taxon>
        <taxon>Anthozoa</taxon>
        <taxon>Hexacorallia</taxon>
        <taxon>Scleractinia</taxon>
        <taxon>Astrocoeniina</taxon>
        <taxon>Pocilloporidae</taxon>
        <taxon>Stylophora</taxon>
    </lineage>
</organism>
<accession>A0A2B4R3Z1</accession>
<reference evidence="2" key="1">
    <citation type="journal article" date="2017" name="bioRxiv">
        <title>Comparative analysis of the genomes of Stylophora pistillata and Acropora digitifera provides evidence for extensive differences between species of corals.</title>
        <authorList>
            <person name="Voolstra C.R."/>
            <person name="Li Y."/>
            <person name="Liew Y.J."/>
            <person name="Baumgarten S."/>
            <person name="Zoccola D."/>
            <person name="Flot J.-F."/>
            <person name="Tambutte S."/>
            <person name="Allemand D."/>
            <person name="Aranda M."/>
        </authorList>
    </citation>
    <scope>NUCLEOTIDE SEQUENCE [LARGE SCALE GENOMIC DNA]</scope>
</reference>
<name>A0A2B4R3Z1_STYPI</name>
<evidence type="ECO:0000313" key="1">
    <source>
        <dbReference type="EMBL" id="PFX11025.1"/>
    </source>
</evidence>
<gene>
    <name evidence="1" type="ORF">AWC38_SpisGene25561</name>
</gene>
<proteinExistence type="predicted"/>
<protein>
    <submittedName>
        <fullName evidence="1">Uncharacterized protein</fullName>
    </submittedName>
</protein>
<dbReference type="AlphaFoldDB" id="A0A2B4R3Z1"/>
<dbReference type="EMBL" id="LSMT01004333">
    <property type="protein sequence ID" value="PFX11025.1"/>
    <property type="molecule type" value="Genomic_DNA"/>
</dbReference>
<dbReference type="InterPro" id="IPR011990">
    <property type="entry name" value="TPR-like_helical_dom_sf"/>
</dbReference>
<dbReference type="STRING" id="50429.A0A2B4R3Z1"/>
<dbReference type="Gene3D" id="1.25.40.10">
    <property type="entry name" value="Tetratricopeptide repeat domain"/>
    <property type="match status" value="1"/>
</dbReference>
<dbReference type="OrthoDB" id="5970735at2759"/>
<sequence>MLYQKCCDIAKTSGDKKKHAESLNSLGFRRLCDVSHSKDSPEETLVTLTKFQEAYDMRSTLPEEERKSQTHAHTASKLGVCFVLQGDEEKGRKLIQEGISIRESLCDHLYLAAGYCDLG</sequence>
<comment type="caution">
    <text evidence="1">The sequence shown here is derived from an EMBL/GenBank/DDBJ whole genome shotgun (WGS) entry which is preliminary data.</text>
</comment>
<keyword evidence="2" id="KW-1185">Reference proteome</keyword>